<evidence type="ECO:0000313" key="2">
    <source>
        <dbReference type="EMBL" id="AGN55460.1"/>
    </source>
</evidence>
<feature type="non-terminal residue" evidence="2">
    <location>
        <position position="102"/>
    </location>
</feature>
<evidence type="ECO:0000256" key="1">
    <source>
        <dbReference type="SAM" id="MobiDB-lite"/>
    </source>
</evidence>
<reference evidence="2" key="1">
    <citation type="journal article" date="2014" name="J. Med. Virol.">
        <title>Intra-host diversity and evolution of hepatitis C virus endemic to Cote d'Ivoire.</title>
        <authorList>
            <person name="Forbi J.C."/>
            <person name="Campo D.S."/>
            <person name="Purdy M.A."/>
            <person name="Dimitrova Z.E."/>
            <person name="Skums P."/>
            <person name="Xia G.L."/>
            <person name="Punkova L.T."/>
            <person name="Ganova-Raeva L.M."/>
            <person name="Vaughan G."/>
            <person name="Ben-Ayed Y."/>
            <person name="Switzer W.M."/>
            <person name="Khudyakov Y.E."/>
        </authorList>
    </citation>
    <scope>NUCLEOTIDE SEQUENCE</scope>
    <source>
        <strain evidence="2">IC10</strain>
    </source>
</reference>
<organism evidence="2">
    <name type="scientific">Hepacivirus hominis</name>
    <dbReference type="NCBI Taxonomy" id="3052230"/>
    <lineage>
        <taxon>Viruses</taxon>
        <taxon>Riboviria</taxon>
        <taxon>Orthornavirae</taxon>
        <taxon>Kitrinoviricota</taxon>
        <taxon>Flasuviricetes</taxon>
        <taxon>Amarillovirales</taxon>
        <taxon>Flaviviridae</taxon>
        <taxon>Hepacivirus</taxon>
    </lineage>
</organism>
<proteinExistence type="predicted"/>
<feature type="non-terminal residue" evidence="2">
    <location>
        <position position="1"/>
    </location>
</feature>
<name>R9UJ94_9HEPC</name>
<accession>R9UJ94</accession>
<feature type="region of interest" description="Disordered" evidence="1">
    <location>
        <begin position="82"/>
        <end position="102"/>
    </location>
</feature>
<protein>
    <submittedName>
        <fullName evidence="2">Polyprotein</fullName>
    </submittedName>
</protein>
<dbReference type="EMBL" id="KC107804">
    <property type="protein sequence ID" value="AGN55460.1"/>
    <property type="molecule type" value="Genomic_RNA"/>
</dbReference>
<sequence length="102" mass="11496">GYDDELVPHRHHACGLCLTHPGPRGGNRGRRSLGCAFWLSLFWYAGRLAEGSGDFAYGRRGREGHTSCGRAGWQSSCRLYQPFQPRTQPENPAHQHQRQLAH</sequence>